<organism evidence="1 2">
    <name type="scientific">Hymenobacter qilianensis</name>
    <dbReference type="NCBI Taxonomy" id="1385715"/>
    <lineage>
        <taxon>Bacteria</taxon>
        <taxon>Pseudomonadati</taxon>
        <taxon>Bacteroidota</taxon>
        <taxon>Cytophagia</taxon>
        <taxon>Cytophagales</taxon>
        <taxon>Hymenobacteraceae</taxon>
        <taxon>Hymenobacter</taxon>
    </lineage>
</organism>
<reference evidence="1 2" key="1">
    <citation type="journal article" date="2019" name="Int. J. Syst. Evol. Microbiol.">
        <title>The Global Catalogue of Microorganisms (GCM) 10K type strain sequencing project: providing services to taxonomists for standard genome sequencing and annotation.</title>
        <authorList>
            <consortium name="The Broad Institute Genomics Platform"/>
            <consortium name="The Broad Institute Genome Sequencing Center for Infectious Disease"/>
            <person name="Wu L."/>
            <person name="Ma J."/>
        </authorList>
    </citation>
    <scope>NUCLEOTIDE SEQUENCE [LARGE SCALE GENOMIC DNA]</scope>
    <source>
        <strain evidence="1 2">CGMCC 1.12720</strain>
    </source>
</reference>
<evidence type="ECO:0000313" key="2">
    <source>
        <dbReference type="Proteomes" id="UP000605392"/>
    </source>
</evidence>
<proteinExistence type="predicted"/>
<dbReference type="Proteomes" id="UP000605392">
    <property type="component" value="Unassembled WGS sequence"/>
</dbReference>
<comment type="caution">
    <text evidence="1">The sequence shown here is derived from an EMBL/GenBank/DDBJ whole genome shotgun (WGS) entry which is preliminary data.</text>
</comment>
<sequence length="67" mass="7463">MQIRQAVVGGSGVGHLQAFQYLGTALTIKRVRFYAVLSGWRERTSHILPQQGHRQVPTGCGGQKWSR</sequence>
<dbReference type="EMBL" id="BMFN01000001">
    <property type="protein sequence ID" value="GGF57505.1"/>
    <property type="molecule type" value="Genomic_DNA"/>
</dbReference>
<name>A0ACB5PNU3_9BACT</name>
<gene>
    <name evidence="1" type="ORF">GCM10011375_10790</name>
</gene>
<accession>A0ACB5PNU3</accession>
<keyword evidence="2" id="KW-1185">Reference proteome</keyword>
<protein>
    <submittedName>
        <fullName evidence="1">Uncharacterized protein</fullName>
    </submittedName>
</protein>
<evidence type="ECO:0000313" key="1">
    <source>
        <dbReference type="EMBL" id="GGF57505.1"/>
    </source>
</evidence>